<sequence length="251" mass="28457">MKWVFLLLVLANAGVVAWHGFAAADVRTEQAPIYAPPVSERIYLISEARPEEPEQEVSLTESTLASEPEQASAEAILTQLDQAVAAAVERNEGEPRQEENLLCPMLVLERDADRRLVSETLRRNNLAFTQNETSGKRDKYWLYIAAPESTSKAQDVVAELKLKRIDSYVISRGDMKNRISLGLFSSKERAQQAQATIAQRSGMRVNIYEHQRTVALYELLLDQPITENNWQQFMQQLDLSKLLIKIEKNPC</sequence>
<evidence type="ECO:0000256" key="1">
    <source>
        <dbReference type="SAM" id="SignalP"/>
    </source>
</evidence>
<dbReference type="OrthoDB" id="6193567at2"/>
<keyword evidence="4" id="KW-1185">Reference proteome</keyword>
<dbReference type="EMBL" id="CYHG01000004">
    <property type="protein sequence ID" value="CUB03848.1"/>
    <property type="molecule type" value="Genomic_DNA"/>
</dbReference>
<evidence type="ECO:0000259" key="2">
    <source>
        <dbReference type="PROSITE" id="PS51724"/>
    </source>
</evidence>
<feature type="domain" description="SPOR" evidence="2">
    <location>
        <begin position="134"/>
        <end position="210"/>
    </location>
</feature>
<dbReference type="Proteomes" id="UP000182769">
    <property type="component" value="Unassembled WGS sequence"/>
</dbReference>
<dbReference type="InterPro" id="IPR036680">
    <property type="entry name" value="SPOR-like_sf"/>
</dbReference>
<dbReference type="RefSeq" id="WP_055462791.1">
    <property type="nucleotide sequence ID" value="NZ_CYHG01000004.1"/>
</dbReference>
<reference evidence="4" key="1">
    <citation type="submission" date="2015-08" db="EMBL/GenBank/DDBJ databases">
        <authorList>
            <person name="Varghese N."/>
        </authorList>
    </citation>
    <scope>NUCLEOTIDE SEQUENCE [LARGE SCALE GENOMIC DNA]</scope>
    <source>
        <strain evidence="4">JCM 18476</strain>
    </source>
</reference>
<dbReference type="InterPro" id="IPR007730">
    <property type="entry name" value="SPOR-like_dom"/>
</dbReference>
<organism evidence="3 4">
    <name type="scientific">Marinomonas fungiae</name>
    <dbReference type="NCBI Taxonomy" id="1137284"/>
    <lineage>
        <taxon>Bacteria</taxon>
        <taxon>Pseudomonadati</taxon>
        <taxon>Pseudomonadota</taxon>
        <taxon>Gammaproteobacteria</taxon>
        <taxon>Oceanospirillales</taxon>
        <taxon>Oceanospirillaceae</taxon>
        <taxon>Marinomonas</taxon>
    </lineage>
</organism>
<dbReference type="SUPFAM" id="SSF110997">
    <property type="entry name" value="Sporulation related repeat"/>
    <property type="match status" value="1"/>
</dbReference>
<dbReference type="GO" id="GO:0042834">
    <property type="term" value="F:peptidoglycan binding"/>
    <property type="evidence" value="ECO:0007669"/>
    <property type="project" value="InterPro"/>
</dbReference>
<dbReference type="STRING" id="1137284.GCA_001418205_01699"/>
<evidence type="ECO:0000313" key="4">
    <source>
        <dbReference type="Proteomes" id="UP000182769"/>
    </source>
</evidence>
<proteinExistence type="predicted"/>
<feature type="signal peptide" evidence="1">
    <location>
        <begin position="1"/>
        <end position="24"/>
    </location>
</feature>
<dbReference type="AlphaFoldDB" id="A0A0K6IL68"/>
<dbReference type="Pfam" id="PF05036">
    <property type="entry name" value="SPOR"/>
    <property type="match status" value="1"/>
</dbReference>
<name>A0A0K6IL68_9GAMM</name>
<accession>A0A0K6IL68</accession>
<gene>
    <name evidence="3" type="ORF">Ga0061065_104279</name>
</gene>
<keyword evidence="1" id="KW-0732">Signal</keyword>
<evidence type="ECO:0000313" key="3">
    <source>
        <dbReference type="EMBL" id="CUB03848.1"/>
    </source>
</evidence>
<dbReference type="PROSITE" id="PS51724">
    <property type="entry name" value="SPOR"/>
    <property type="match status" value="1"/>
</dbReference>
<protein>
    <submittedName>
        <fullName evidence="3">Sporulation related domain</fullName>
    </submittedName>
</protein>
<dbReference type="Gene3D" id="3.30.70.1070">
    <property type="entry name" value="Sporulation related repeat"/>
    <property type="match status" value="1"/>
</dbReference>
<feature type="chain" id="PRO_5005505669" evidence="1">
    <location>
        <begin position="25"/>
        <end position="251"/>
    </location>
</feature>